<feature type="modified residue" description="N6-(pyridoxal phosphate)lysine" evidence="3">
    <location>
        <position position="200"/>
    </location>
</feature>
<dbReference type="AlphaFoldDB" id="A0A7W9G0J9"/>
<dbReference type="RefSeq" id="WP_185068745.1">
    <property type="nucleotide sequence ID" value="NZ_JACHMB010000001.1"/>
</dbReference>
<evidence type="ECO:0000256" key="3">
    <source>
        <dbReference type="PIRSR" id="PIRSR000390-2"/>
    </source>
</evidence>
<dbReference type="InterPro" id="IPR015421">
    <property type="entry name" value="PyrdxlP-dep_Trfase_major"/>
</dbReference>
<comment type="caution">
    <text evidence="5">The sequence shown here is derived from an EMBL/GenBank/DDBJ whole genome shotgun (WGS) entry which is preliminary data.</text>
</comment>
<dbReference type="GO" id="GO:0008483">
    <property type="term" value="F:transaminase activity"/>
    <property type="evidence" value="ECO:0007669"/>
    <property type="project" value="UniProtKB-KW"/>
</dbReference>
<organism evidence="5 6">
    <name type="scientific">Nonomuraea jabiensis</name>
    <dbReference type="NCBI Taxonomy" id="882448"/>
    <lineage>
        <taxon>Bacteria</taxon>
        <taxon>Bacillati</taxon>
        <taxon>Actinomycetota</taxon>
        <taxon>Actinomycetes</taxon>
        <taxon>Streptosporangiales</taxon>
        <taxon>Streptosporangiaceae</taxon>
        <taxon>Nonomuraea</taxon>
    </lineage>
</organism>
<dbReference type="GO" id="GO:0016829">
    <property type="term" value="F:lyase activity"/>
    <property type="evidence" value="ECO:0007669"/>
    <property type="project" value="UniProtKB-KW"/>
</dbReference>
<dbReference type="PIRSF" id="PIRSF000390">
    <property type="entry name" value="PLP_StrS"/>
    <property type="match status" value="1"/>
</dbReference>
<keyword evidence="3 4" id="KW-0663">Pyridoxal phosphate</keyword>
<keyword evidence="5" id="KW-0032">Aminotransferase</keyword>
<reference evidence="5 6" key="1">
    <citation type="submission" date="2020-08" db="EMBL/GenBank/DDBJ databases">
        <title>Sequencing the genomes of 1000 actinobacteria strains.</title>
        <authorList>
            <person name="Klenk H.-P."/>
        </authorList>
    </citation>
    <scope>NUCLEOTIDE SEQUENCE [LARGE SCALE GENOMIC DNA]</scope>
    <source>
        <strain evidence="5 6">DSM 45507</strain>
    </source>
</reference>
<evidence type="ECO:0000256" key="1">
    <source>
        <dbReference type="ARBA" id="ARBA00001933"/>
    </source>
</evidence>
<dbReference type="GO" id="GO:0000271">
    <property type="term" value="P:polysaccharide biosynthetic process"/>
    <property type="evidence" value="ECO:0007669"/>
    <property type="project" value="TreeGrafter"/>
</dbReference>
<dbReference type="Gene3D" id="3.40.640.10">
    <property type="entry name" value="Type I PLP-dependent aspartate aminotransferase-like (Major domain)"/>
    <property type="match status" value="1"/>
</dbReference>
<keyword evidence="5" id="KW-0456">Lyase</keyword>
<evidence type="ECO:0000256" key="2">
    <source>
        <dbReference type="PIRSR" id="PIRSR000390-1"/>
    </source>
</evidence>
<dbReference type="EC" id="2.6.1.-" evidence="5"/>
<dbReference type="EMBL" id="JACHMB010000001">
    <property type="protein sequence ID" value="MBB5774975.1"/>
    <property type="molecule type" value="Genomic_DNA"/>
</dbReference>
<dbReference type="Proteomes" id="UP000579153">
    <property type="component" value="Unassembled WGS sequence"/>
</dbReference>
<dbReference type="Pfam" id="PF01041">
    <property type="entry name" value="DegT_DnrJ_EryC1"/>
    <property type="match status" value="1"/>
</dbReference>
<comment type="similarity">
    <text evidence="4">Belongs to the DegT/DnrJ/EryC1 family.</text>
</comment>
<dbReference type="PANTHER" id="PTHR30244">
    <property type="entry name" value="TRANSAMINASE"/>
    <property type="match status" value="1"/>
</dbReference>
<gene>
    <name evidence="5" type="ORF">HD596_001731</name>
</gene>
<comment type="cofactor">
    <cofactor evidence="1">
        <name>pyridoxal 5'-phosphate</name>
        <dbReference type="ChEBI" id="CHEBI:597326"/>
    </cofactor>
</comment>
<sequence>MSEPVTTLALLGAAPVRTSPFPLWPTPNERVESAVREVVRSGHWWQSGGGVSERLEERLARWFGAARVVCVANGTVALEIGLRGLGIGPGDEVLVPATTFVSTASAVVAVGALPVSVDVDAATWNLDVTAAQDRLSPRTRALVAVHLAGQPVDLTACRRFCDAHGLALVEDSAQAIGARWAEARVGTAGDLTTFSFQAAKLLPGGDGGAVLIPGDAALAERVERLANCGRPRGSSRYDHRIAGTNGRISEFAAAVVLAQIDDYETLWAVRDRTAVAAAAFLPPEAAVLTHPEVSRHDHYMFLIRMPETLLDDGISNAAFAAALTAEGLPAQVLYPAWPALPAFARLDDPRPEVCPAGREAARRGIWLHHRMLLDPRFGEDLATAWERIMGAPEELAAWQRDAA</sequence>
<dbReference type="InterPro" id="IPR015424">
    <property type="entry name" value="PyrdxlP-dep_Trfase"/>
</dbReference>
<dbReference type="PANTHER" id="PTHR30244:SF34">
    <property type="entry name" value="DTDP-4-AMINO-4,6-DIDEOXYGALACTOSE TRANSAMINASE"/>
    <property type="match status" value="1"/>
</dbReference>
<protein>
    <submittedName>
        <fullName evidence="5">3-amino-5-hydroxybenzoate synthase</fullName>
        <ecNumber evidence="5">2.6.1.-</ecNumber>
        <ecNumber evidence="5">4.2.1.144</ecNumber>
    </submittedName>
</protein>
<keyword evidence="5" id="KW-0808">Transferase</keyword>
<keyword evidence="6" id="KW-1185">Reference proteome</keyword>
<evidence type="ECO:0000313" key="6">
    <source>
        <dbReference type="Proteomes" id="UP000579153"/>
    </source>
</evidence>
<evidence type="ECO:0000256" key="4">
    <source>
        <dbReference type="RuleBase" id="RU004508"/>
    </source>
</evidence>
<dbReference type="Gene3D" id="3.90.1150.10">
    <property type="entry name" value="Aspartate Aminotransferase, domain 1"/>
    <property type="match status" value="1"/>
</dbReference>
<name>A0A7W9G0J9_9ACTN</name>
<evidence type="ECO:0000313" key="5">
    <source>
        <dbReference type="EMBL" id="MBB5774975.1"/>
    </source>
</evidence>
<feature type="active site" description="Proton acceptor" evidence="2">
    <location>
        <position position="200"/>
    </location>
</feature>
<accession>A0A7W9G0J9</accession>
<dbReference type="InterPro" id="IPR000653">
    <property type="entry name" value="DegT/StrS_aminotransferase"/>
</dbReference>
<dbReference type="EC" id="4.2.1.144" evidence="5"/>
<proteinExistence type="inferred from homology"/>
<dbReference type="GO" id="GO:0030170">
    <property type="term" value="F:pyridoxal phosphate binding"/>
    <property type="evidence" value="ECO:0007669"/>
    <property type="project" value="TreeGrafter"/>
</dbReference>
<dbReference type="InterPro" id="IPR015422">
    <property type="entry name" value="PyrdxlP-dep_Trfase_small"/>
</dbReference>
<dbReference type="SUPFAM" id="SSF53383">
    <property type="entry name" value="PLP-dependent transferases"/>
    <property type="match status" value="1"/>
</dbReference>
<dbReference type="CDD" id="cd00616">
    <property type="entry name" value="AHBA_syn"/>
    <property type="match status" value="1"/>
</dbReference>